<dbReference type="FunFam" id="1.10.3470.10:FF:000001">
    <property type="entry name" value="Vitamin B12 ABC transporter permease BtuC"/>
    <property type="match status" value="1"/>
</dbReference>
<keyword evidence="5 9" id="KW-0812">Transmembrane</keyword>
<keyword evidence="7 9" id="KW-0472">Membrane</keyword>
<feature type="region of interest" description="Disordered" evidence="8">
    <location>
        <begin position="1"/>
        <end position="34"/>
    </location>
</feature>
<dbReference type="KEGG" id="ngv:CDO52_00565"/>
<evidence type="ECO:0000256" key="2">
    <source>
        <dbReference type="ARBA" id="ARBA00007935"/>
    </source>
</evidence>
<evidence type="ECO:0000256" key="8">
    <source>
        <dbReference type="SAM" id="MobiDB-lite"/>
    </source>
</evidence>
<dbReference type="InterPro" id="IPR000522">
    <property type="entry name" value="ABC_transptr_permease_BtuC"/>
</dbReference>
<keyword evidence="11" id="KW-1185">Reference proteome</keyword>
<keyword evidence="4" id="KW-1003">Cell membrane</keyword>
<dbReference type="GO" id="GO:0022857">
    <property type="term" value="F:transmembrane transporter activity"/>
    <property type="evidence" value="ECO:0007669"/>
    <property type="project" value="InterPro"/>
</dbReference>
<name>A0A223S021_9ACTN</name>
<reference evidence="10 11" key="1">
    <citation type="submission" date="2017-08" db="EMBL/GenBank/DDBJ databases">
        <title>The complete genome sequence of Nocardiopsis gilva YIM 90087.</title>
        <authorList>
            <person name="Yin M."/>
            <person name="Tang S."/>
        </authorList>
    </citation>
    <scope>NUCLEOTIDE SEQUENCE [LARGE SCALE GENOMIC DNA]</scope>
    <source>
        <strain evidence="10 11">YIM 90087</strain>
    </source>
</reference>
<gene>
    <name evidence="10" type="ORF">CDO52_00565</name>
</gene>
<accession>A0A223S021</accession>
<feature type="transmembrane region" description="Helical" evidence="9">
    <location>
        <begin position="167"/>
        <end position="187"/>
    </location>
</feature>
<evidence type="ECO:0000313" key="11">
    <source>
        <dbReference type="Proteomes" id="UP000215005"/>
    </source>
</evidence>
<organism evidence="10 11">
    <name type="scientific">Nocardiopsis gilva YIM 90087</name>
    <dbReference type="NCBI Taxonomy" id="1235441"/>
    <lineage>
        <taxon>Bacteria</taxon>
        <taxon>Bacillati</taxon>
        <taxon>Actinomycetota</taxon>
        <taxon>Actinomycetes</taxon>
        <taxon>Streptosporangiales</taxon>
        <taxon>Nocardiopsidaceae</taxon>
        <taxon>Nocardiopsis</taxon>
    </lineage>
</organism>
<evidence type="ECO:0000256" key="4">
    <source>
        <dbReference type="ARBA" id="ARBA00022475"/>
    </source>
</evidence>
<dbReference type="Proteomes" id="UP000215005">
    <property type="component" value="Chromosome"/>
</dbReference>
<dbReference type="SUPFAM" id="SSF81345">
    <property type="entry name" value="ABC transporter involved in vitamin B12 uptake, BtuC"/>
    <property type="match status" value="1"/>
</dbReference>
<proteinExistence type="inferred from homology"/>
<evidence type="ECO:0000256" key="7">
    <source>
        <dbReference type="ARBA" id="ARBA00023136"/>
    </source>
</evidence>
<dbReference type="OrthoDB" id="9782305at2"/>
<evidence type="ECO:0000256" key="1">
    <source>
        <dbReference type="ARBA" id="ARBA00004651"/>
    </source>
</evidence>
<evidence type="ECO:0000256" key="5">
    <source>
        <dbReference type="ARBA" id="ARBA00022692"/>
    </source>
</evidence>
<evidence type="ECO:0000256" key="6">
    <source>
        <dbReference type="ARBA" id="ARBA00022989"/>
    </source>
</evidence>
<feature type="transmembrane region" description="Helical" evidence="9">
    <location>
        <begin position="141"/>
        <end position="161"/>
    </location>
</feature>
<protein>
    <submittedName>
        <fullName evidence="10">Iron ABC transporter permease</fullName>
    </submittedName>
</protein>
<dbReference type="AlphaFoldDB" id="A0A223S021"/>
<feature type="compositionally biased region" description="Low complexity" evidence="8">
    <location>
        <begin position="8"/>
        <end position="19"/>
    </location>
</feature>
<feature type="transmembrane region" description="Helical" evidence="9">
    <location>
        <begin position="290"/>
        <end position="311"/>
    </location>
</feature>
<evidence type="ECO:0000256" key="9">
    <source>
        <dbReference type="SAM" id="Phobius"/>
    </source>
</evidence>
<dbReference type="PANTHER" id="PTHR30472">
    <property type="entry name" value="FERRIC ENTEROBACTIN TRANSPORT SYSTEM PERMEASE PROTEIN"/>
    <property type="match status" value="1"/>
</dbReference>
<dbReference type="Gene3D" id="1.10.3470.10">
    <property type="entry name" value="ABC transporter involved in vitamin B12 uptake, BtuC"/>
    <property type="match status" value="1"/>
</dbReference>
<feature type="transmembrane region" description="Helical" evidence="9">
    <location>
        <begin position="199"/>
        <end position="221"/>
    </location>
</feature>
<sequence length="384" mass="40181">MRQHTRSAADTAVDSAVDPPAEDQYGDPQRDGQRRTLLGRRVPRRLPVSIVVPALVAALPLAVTFGVVAGSVGISVAETWRILAHQIVPGAIDPTWSVAHERIVLTARLPRVLLAALVGAGLAMVGAVLQTLVRNPLADPLLLGVSSGATFGAVLVTIAGITVAGTYSVPLAAFLGALTALVAVYSVARTSGRMTSTRLILSGVVVGQVLQAAANLIIMLSGQPHAAKQVMRWTLGGLGGSTWDMLPLPAATVLIVLLLIAAQTTALNVFQLGDDMATGIGLHADRFRVLMFVLISLAIGVMVAVSGPIGFVGLMMPHIARFLVGSDHRRFLPVATLLGAVFLILADLAARTLASPEEIPVGILTALCGAPFFLWLMRRDARRS</sequence>
<dbReference type="GO" id="GO:0033214">
    <property type="term" value="P:siderophore-iron import into cell"/>
    <property type="evidence" value="ECO:0007669"/>
    <property type="project" value="TreeGrafter"/>
</dbReference>
<feature type="transmembrane region" description="Helical" evidence="9">
    <location>
        <begin position="359"/>
        <end position="377"/>
    </location>
</feature>
<evidence type="ECO:0000256" key="3">
    <source>
        <dbReference type="ARBA" id="ARBA00022448"/>
    </source>
</evidence>
<comment type="similarity">
    <text evidence="2">Belongs to the binding-protein-dependent transport system permease family. FecCD subfamily.</text>
</comment>
<dbReference type="CDD" id="cd06550">
    <property type="entry name" value="TM_ABC_iron-siderophores_like"/>
    <property type="match status" value="1"/>
</dbReference>
<feature type="transmembrane region" description="Helical" evidence="9">
    <location>
        <begin position="248"/>
        <end position="270"/>
    </location>
</feature>
<keyword evidence="6 9" id="KW-1133">Transmembrane helix</keyword>
<dbReference type="Pfam" id="PF01032">
    <property type="entry name" value="FecCD"/>
    <property type="match status" value="1"/>
</dbReference>
<dbReference type="PANTHER" id="PTHR30472:SF67">
    <property type="entry name" value="PERMEASE OF ABC TRANSPORTER-RELATED"/>
    <property type="match status" value="1"/>
</dbReference>
<dbReference type="RefSeq" id="WP_017619464.1">
    <property type="nucleotide sequence ID" value="NZ_ANBG01000244.1"/>
</dbReference>
<feature type="transmembrane region" description="Helical" evidence="9">
    <location>
        <begin position="50"/>
        <end position="74"/>
    </location>
</feature>
<feature type="transmembrane region" description="Helical" evidence="9">
    <location>
        <begin position="112"/>
        <end position="129"/>
    </location>
</feature>
<dbReference type="InterPro" id="IPR037294">
    <property type="entry name" value="ABC_BtuC-like"/>
</dbReference>
<comment type="subcellular location">
    <subcellularLocation>
        <location evidence="1">Cell membrane</location>
        <topology evidence="1">Multi-pass membrane protein</topology>
    </subcellularLocation>
</comment>
<evidence type="ECO:0000313" key="10">
    <source>
        <dbReference type="EMBL" id="ASU81471.1"/>
    </source>
</evidence>
<dbReference type="GO" id="GO:0005886">
    <property type="term" value="C:plasma membrane"/>
    <property type="evidence" value="ECO:0007669"/>
    <property type="project" value="UniProtKB-SubCell"/>
</dbReference>
<dbReference type="EMBL" id="CP022753">
    <property type="protein sequence ID" value="ASU81471.1"/>
    <property type="molecule type" value="Genomic_DNA"/>
</dbReference>
<keyword evidence="3" id="KW-0813">Transport</keyword>